<reference evidence="1" key="2">
    <citation type="journal article" date="2015" name="Data Brief">
        <title>Shoot transcriptome of the giant reed, Arundo donax.</title>
        <authorList>
            <person name="Barrero R.A."/>
            <person name="Guerrero F.D."/>
            <person name="Moolhuijzen P."/>
            <person name="Goolsby J.A."/>
            <person name="Tidwell J."/>
            <person name="Bellgard S.E."/>
            <person name="Bellgard M.I."/>
        </authorList>
    </citation>
    <scope>NUCLEOTIDE SEQUENCE</scope>
    <source>
        <tissue evidence="1">Shoot tissue taken approximately 20 cm above the soil surface</tissue>
    </source>
</reference>
<sequence length="45" mass="5426">MQRLVAADYVDIAVPTPKKKQMQLIMRKHLLKRNHHLWLYIKEGI</sequence>
<proteinExistence type="predicted"/>
<name>A0A0A9AF04_ARUDO</name>
<accession>A0A0A9AF04</accession>
<dbReference type="EMBL" id="GBRH01248189">
    <property type="protein sequence ID" value="JAD49706.1"/>
    <property type="molecule type" value="Transcribed_RNA"/>
</dbReference>
<organism evidence="1">
    <name type="scientific">Arundo donax</name>
    <name type="common">Giant reed</name>
    <name type="synonym">Donax arundinaceus</name>
    <dbReference type="NCBI Taxonomy" id="35708"/>
    <lineage>
        <taxon>Eukaryota</taxon>
        <taxon>Viridiplantae</taxon>
        <taxon>Streptophyta</taxon>
        <taxon>Embryophyta</taxon>
        <taxon>Tracheophyta</taxon>
        <taxon>Spermatophyta</taxon>
        <taxon>Magnoliopsida</taxon>
        <taxon>Liliopsida</taxon>
        <taxon>Poales</taxon>
        <taxon>Poaceae</taxon>
        <taxon>PACMAD clade</taxon>
        <taxon>Arundinoideae</taxon>
        <taxon>Arundineae</taxon>
        <taxon>Arundo</taxon>
    </lineage>
</organism>
<dbReference type="AlphaFoldDB" id="A0A0A9AF04"/>
<reference evidence="1" key="1">
    <citation type="submission" date="2014-09" db="EMBL/GenBank/DDBJ databases">
        <authorList>
            <person name="Magalhaes I.L.F."/>
            <person name="Oliveira U."/>
            <person name="Santos F.R."/>
            <person name="Vidigal T.H.D.A."/>
            <person name="Brescovit A.D."/>
            <person name="Santos A.J."/>
        </authorList>
    </citation>
    <scope>NUCLEOTIDE SEQUENCE</scope>
    <source>
        <tissue evidence="1">Shoot tissue taken approximately 20 cm above the soil surface</tissue>
    </source>
</reference>
<protein>
    <submittedName>
        <fullName evidence="1">Uncharacterized protein</fullName>
    </submittedName>
</protein>
<evidence type="ECO:0000313" key="1">
    <source>
        <dbReference type="EMBL" id="JAD49706.1"/>
    </source>
</evidence>